<evidence type="ECO:0000313" key="12">
    <source>
        <dbReference type="Proteomes" id="UP000331127"/>
    </source>
</evidence>
<keyword evidence="4 9" id="KW-0032">Aminotransferase</keyword>
<dbReference type="Proteomes" id="UP000331127">
    <property type="component" value="Unassembled WGS sequence"/>
</dbReference>
<gene>
    <name evidence="9" type="primary">hisC</name>
    <name evidence="11" type="ORF">Amac_048470</name>
</gene>
<proteinExistence type="inferred from homology"/>
<dbReference type="NCBIfam" id="TIGR01141">
    <property type="entry name" value="hisC"/>
    <property type="match status" value="1"/>
</dbReference>
<organism evidence="11 12">
    <name type="scientific">Acrocarpospora macrocephala</name>
    <dbReference type="NCBI Taxonomy" id="150177"/>
    <lineage>
        <taxon>Bacteria</taxon>
        <taxon>Bacillati</taxon>
        <taxon>Actinomycetota</taxon>
        <taxon>Actinomycetes</taxon>
        <taxon>Streptosporangiales</taxon>
        <taxon>Streptosporangiaceae</taxon>
        <taxon>Acrocarpospora</taxon>
    </lineage>
</organism>
<accession>A0A5M3WRL9</accession>
<dbReference type="InterPro" id="IPR004839">
    <property type="entry name" value="Aminotransferase_I/II_large"/>
</dbReference>
<dbReference type="PANTHER" id="PTHR42885:SF2">
    <property type="entry name" value="HISTIDINOL-PHOSPHATE AMINOTRANSFERASE"/>
    <property type="match status" value="1"/>
</dbReference>
<evidence type="ECO:0000256" key="7">
    <source>
        <dbReference type="ARBA" id="ARBA00022898"/>
    </source>
</evidence>
<dbReference type="InterPro" id="IPR015421">
    <property type="entry name" value="PyrdxlP-dep_Trfase_major"/>
</dbReference>
<evidence type="ECO:0000256" key="3">
    <source>
        <dbReference type="ARBA" id="ARBA00011738"/>
    </source>
</evidence>
<comment type="subunit">
    <text evidence="3 9">Homodimer.</text>
</comment>
<dbReference type="EC" id="2.6.1.9" evidence="9"/>
<dbReference type="InterPro" id="IPR015424">
    <property type="entry name" value="PyrdxlP-dep_Trfase"/>
</dbReference>
<evidence type="ECO:0000256" key="1">
    <source>
        <dbReference type="ARBA" id="ARBA00001933"/>
    </source>
</evidence>
<dbReference type="Pfam" id="PF00155">
    <property type="entry name" value="Aminotran_1_2"/>
    <property type="match status" value="1"/>
</dbReference>
<evidence type="ECO:0000259" key="10">
    <source>
        <dbReference type="Pfam" id="PF00155"/>
    </source>
</evidence>
<evidence type="ECO:0000256" key="9">
    <source>
        <dbReference type="HAMAP-Rule" id="MF_01023"/>
    </source>
</evidence>
<keyword evidence="6 9" id="KW-0808">Transferase</keyword>
<dbReference type="GO" id="GO:0030170">
    <property type="term" value="F:pyridoxal phosphate binding"/>
    <property type="evidence" value="ECO:0007669"/>
    <property type="project" value="InterPro"/>
</dbReference>
<feature type="modified residue" description="N6-(pyridoxal phosphate)lysine" evidence="9">
    <location>
        <position position="218"/>
    </location>
</feature>
<dbReference type="InterPro" id="IPR001917">
    <property type="entry name" value="Aminotrans_II_pyridoxalP_BS"/>
</dbReference>
<comment type="catalytic activity">
    <reaction evidence="9">
        <text>L-histidinol phosphate + 2-oxoglutarate = 3-(imidazol-4-yl)-2-oxopropyl phosphate + L-glutamate</text>
        <dbReference type="Rhea" id="RHEA:23744"/>
        <dbReference type="ChEBI" id="CHEBI:16810"/>
        <dbReference type="ChEBI" id="CHEBI:29985"/>
        <dbReference type="ChEBI" id="CHEBI:57766"/>
        <dbReference type="ChEBI" id="CHEBI:57980"/>
        <dbReference type="EC" id="2.6.1.9"/>
    </reaction>
</comment>
<reference evidence="11 12" key="1">
    <citation type="submission" date="2019-10" db="EMBL/GenBank/DDBJ databases">
        <title>Whole genome shotgun sequence of Acrocarpospora macrocephala NBRC 16266.</title>
        <authorList>
            <person name="Ichikawa N."/>
            <person name="Kimura A."/>
            <person name="Kitahashi Y."/>
            <person name="Komaki H."/>
            <person name="Oguchi A."/>
        </authorList>
    </citation>
    <scope>NUCLEOTIDE SEQUENCE [LARGE SCALE GENOMIC DNA]</scope>
    <source>
        <strain evidence="11 12">NBRC 16266</strain>
    </source>
</reference>
<name>A0A5M3WRL9_9ACTN</name>
<evidence type="ECO:0000256" key="2">
    <source>
        <dbReference type="ARBA" id="ARBA00007970"/>
    </source>
</evidence>
<evidence type="ECO:0000256" key="5">
    <source>
        <dbReference type="ARBA" id="ARBA00022605"/>
    </source>
</evidence>
<dbReference type="AlphaFoldDB" id="A0A5M3WRL9"/>
<evidence type="ECO:0000256" key="8">
    <source>
        <dbReference type="ARBA" id="ARBA00023102"/>
    </source>
</evidence>
<comment type="pathway">
    <text evidence="9">Amino-acid biosynthesis; L-histidine biosynthesis; L-histidine from 5-phospho-alpha-D-ribose 1-diphosphate: step 7/9.</text>
</comment>
<dbReference type="PANTHER" id="PTHR42885">
    <property type="entry name" value="HISTIDINOL-PHOSPHATE AMINOTRANSFERASE-RELATED"/>
    <property type="match status" value="1"/>
</dbReference>
<dbReference type="EMBL" id="BLAE01000028">
    <property type="protein sequence ID" value="GES11250.1"/>
    <property type="molecule type" value="Genomic_DNA"/>
</dbReference>
<comment type="similarity">
    <text evidence="2 9">Belongs to the class-II pyridoxal-phosphate-dependent aminotransferase family. Histidinol-phosphate aminotransferase subfamily.</text>
</comment>
<dbReference type="InterPro" id="IPR015422">
    <property type="entry name" value="PyrdxlP-dep_Trfase_small"/>
</dbReference>
<keyword evidence="7 9" id="KW-0663">Pyridoxal phosphate</keyword>
<comment type="cofactor">
    <cofactor evidence="1 9">
        <name>pyridoxal 5'-phosphate</name>
        <dbReference type="ChEBI" id="CHEBI:597326"/>
    </cofactor>
</comment>
<comment type="caution">
    <text evidence="11">The sequence shown here is derived from an EMBL/GenBank/DDBJ whole genome shotgun (WGS) entry which is preliminary data.</text>
</comment>
<evidence type="ECO:0000256" key="6">
    <source>
        <dbReference type="ARBA" id="ARBA00022679"/>
    </source>
</evidence>
<dbReference type="SUPFAM" id="SSF53383">
    <property type="entry name" value="PLP-dependent transferases"/>
    <property type="match status" value="1"/>
</dbReference>
<dbReference type="UniPathway" id="UPA00031">
    <property type="reaction ID" value="UER00012"/>
</dbReference>
<dbReference type="Gene3D" id="3.90.1150.10">
    <property type="entry name" value="Aspartate Aminotransferase, domain 1"/>
    <property type="match status" value="1"/>
</dbReference>
<dbReference type="GO" id="GO:0004400">
    <property type="term" value="F:histidinol-phosphate transaminase activity"/>
    <property type="evidence" value="ECO:0007669"/>
    <property type="project" value="UniProtKB-UniRule"/>
</dbReference>
<dbReference type="GO" id="GO:0000105">
    <property type="term" value="P:L-histidine biosynthetic process"/>
    <property type="evidence" value="ECO:0007669"/>
    <property type="project" value="UniProtKB-UniRule"/>
</dbReference>
<keyword evidence="12" id="KW-1185">Reference proteome</keyword>
<dbReference type="RefSeq" id="WP_170322612.1">
    <property type="nucleotide sequence ID" value="NZ_BAAAHL010000011.1"/>
</dbReference>
<dbReference type="PROSITE" id="PS00599">
    <property type="entry name" value="AA_TRANSFER_CLASS_2"/>
    <property type="match status" value="1"/>
</dbReference>
<dbReference type="Gene3D" id="3.40.640.10">
    <property type="entry name" value="Type I PLP-dependent aspartate aminotransferase-like (Major domain)"/>
    <property type="match status" value="1"/>
</dbReference>
<dbReference type="HAMAP" id="MF_01023">
    <property type="entry name" value="HisC_aminotrans_2"/>
    <property type="match status" value="1"/>
</dbReference>
<dbReference type="InterPro" id="IPR005861">
    <property type="entry name" value="HisP_aminotrans"/>
</dbReference>
<sequence>MTRSIQSFVRPGFAEAAPYNATHHDFAWRRRELARMMSNECPIPPSPAVLRAVSEAMAVGHLYPYSGQDLRAAVAAHCGVPVESVVLGNGSTEILDVLTRVLTGPGDETIIPTPTYAFFETQSRLCGSTPVFVPLTESWELDVDAMLRAITPRTKIIFLCSPNNPTGRGWSVEQVERLAETEIPVIIDQAYLECGYGQSFAHLVTKYPNLVTTRTMSKGFGLAALRVGYAIADPWLADVVDRVRIPFSISLMAIWGCLAAFGEPAELERRRRHISGEADRLYKGLQEMDGVVAYPSEGNFVLADISGTGQEVQPVVDAVLAQNILIRAMSAHRLRGSHIRVTVGTEEQNDRFLDILPDILGNGS</sequence>
<dbReference type="CDD" id="cd00609">
    <property type="entry name" value="AAT_like"/>
    <property type="match status" value="1"/>
</dbReference>
<evidence type="ECO:0000313" key="11">
    <source>
        <dbReference type="EMBL" id="GES11250.1"/>
    </source>
</evidence>
<evidence type="ECO:0000256" key="4">
    <source>
        <dbReference type="ARBA" id="ARBA00022576"/>
    </source>
</evidence>
<keyword evidence="8 9" id="KW-0368">Histidine biosynthesis</keyword>
<feature type="domain" description="Aminotransferase class I/classII large" evidence="10">
    <location>
        <begin position="36"/>
        <end position="355"/>
    </location>
</feature>
<protein>
    <recommendedName>
        <fullName evidence="9">Histidinol-phosphate aminotransferase</fullName>
        <ecNumber evidence="9">2.6.1.9</ecNumber>
    </recommendedName>
    <alternativeName>
        <fullName evidence="9">Imidazole acetol-phosphate transaminase</fullName>
    </alternativeName>
</protein>
<keyword evidence="5 9" id="KW-0028">Amino-acid biosynthesis</keyword>